<dbReference type="EMBL" id="MHNK01000011">
    <property type="protein sequence ID" value="OGZ43733.1"/>
    <property type="molecule type" value="Genomic_DNA"/>
</dbReference>
<evidence type="ECO:0000313" key="2">
    <source>
        <dbReference type="Proteomes" id="UP000177480"/>
    </source>
</evidence>
<protein>
    <submittedName>
        <fullName evidence="1">Uncharacterized protein</fullName>
    </submittedName>
</protein>
<reference evidence="1 2" key="1">
    <citation type="journal article" date="2016" name="Nat. Commun.">
        <title>Thousands of microbial genomes shed light on interconnected biogeochemical processes in an aquifer system.</title>
        <authorList>
            <person name="Anantharaman K."/>
            <person name="Brown C.T."/>
            <person name="Hug L.A."/>
            <person name="Sharon I."/>
            <person name="Castelle C.J."/>
            <person name="Probst A.J."/>
            <person name="Thomas B.C."/>
            <person name="Singh A."/>
            <person name="Wilkins M.J."/>
            <person name="Karaoz U."/>
            <person name="Brodie E.L."/>
            <person name="Williams K.H."/>
            <person name="Hubbard S.S."/>
            <person name="Banfield J.F."/>
        </authorList>
    </citation>
    <scope>NUCLEOTIDE SEQUENCE [LARGE SCALE GENOMIC DNA]</scope>
</reference>
<comment type="caution">
    <text evidence="1">The sequence shown here is derived from an EMBL/GenBank/DDBJ whole genome shotgun (WGS) entry which is preliminary data.</text>
</comment>
<evidence type="ECO:0000313" key="1">
    <source>
        <dbReference type="EMBL" id="OGZ43733.1"/>
    </source>
</evidence>
<dbReference type="Proteomes" id="UP000177480">
    <property type="component" value="Unassembled WGS sequence"/>
</dbReference>
<sequence length="153" mass="17517">MKTIRIVLLILIIIGIGLLATQRFWVPKLVTAIMNYTDEADPSQTLIFEKRASWGPCPYEGGCFEMLYLYKSGKIVVDNENGRHENQLSKEFMERFNQTVEQTGIMQKKCVMPLTADYSVSYTIVHDGKKKNIESRGCEEELKTIDALFKAQD</sequence>
<proteinExistence type="predicted"/>
<dbReference type="AlphaFoldDB" id="A0A1G2G073"/>
<accession>A0A1G2G073</accession>
<name>A0A1G2G073_9BACT</name>
<dbReference type="STRING" id="1802114.A2719_01445"/>
<organism evidence="1 2">
    <name type="scientific">Candidatus Ryanbacteria bacterium RIFCSPHIGHO2_01_FULL_45_22</name>
    <dbReference type="NCBI Taxonomy" id="1802114"/>
    <lineage>
        <taxon>Bacteria</taxon>
        <taxon>Candidatus Ryaniibacteriota</taxon>
    </lineage>
</organism>
<gene>
    <name evidence="1" type="ORF">A2719_01445</name>
</gene>